<protein>
    <submittedName>
        <fullName evidence="2">M20/M25/M40 family metallo-hydrolase</fullName>
    </submittedName>
</protein>
<dbReference type="Proteomes" id="UP000488936">
    <property type="component" value="Unassembled WGS sequence"/>
</dbReference>
<dbReference type="EMBL" id="WMJY01000003">
    <property type="protein sequence ID" value="MTH28790.1"/>
    <property type="molecule type" value="Genomic_DNA"/>
</dbReference>
<dbReference type="Pfam" id="PF04389">
    <property type="entry name" value="Peptidase_M28"/>
    <property type="match status" value="1"/>
</dbReference>
<dbReference type="RefSeq" id="WP_155034774.1">
    <property type="nucleotide sequence ID" value="NZ_JAYMMG010000010.1"/>
</dbReference>
<dbReference type="PANTHER" id="PTHR12147:SF26">
    <property type="entry name" value="PEPTIDASE M28 DOMAIN-CONTAINING PROTEIN"/>
    <property type="match status" value="1"/>
</dbReference>
<dbReference type="OrthoDB" id="9764939at2"/>
<evidence type="ECO:0000313" key="3">
    <source>
        <dbReference type="Proteomes" id="UP000488936"/>
    </source>
</evidence>
<dbReference type="InterPro" id="IPR007484">
    <property type="entry name" value="Peptidase_M28"/>
</dbReference>
<reference evidence="2 3" key="1">
    <citation type="journal article" date="2006" name="Int. J. Syst. Evol. Microbiol.">
        <title>Myroides pelagicus sp. nov., isolated from seawater in Thailand.</title>
        <authorList>
            <person name="Yoon J."/>
            <person name="Maneerat S."/>
            <person name="Kawai F."/>
            <person name="Yokota A."/>
        </authorList>
    </citation>
    <scope>NUCLEOTIDE SEQUENCE [LARGE SCALE GENOMIC DNA]</scope>
    <source>
        <strain evidence="2 3">SM1T</strain>
    </source>
</reference>
<dbReference type="InterPro" id="IPR045175">
    <property type="entry name" value="M28_fam"/>
</dbReference>
<evidence type="ECO:0000259" key="1">
    <source>
        <dbReference type="Pfam" id="PF04389"/>
    </source>
</evidence>
<sequence>MRILSILACAIVFVGCGSSRLSQSTEKVSQENIKESVYYLASDELEGRNTSTEGNRLAAKYLSDKLKDYGVKPFFSSYNDTLATIDDSWNVVGVIEGTDAELAKEYVVLGAHYDHIGLAKEGEDKVANGANDNASGTAILLELSRHIALAKENKRSVIIAFFTAEEIGLVGAKHLANRMKDEQVNVVSMLNFEMLGLKMNRDYAAYLTGFDHSTLAGKINEYAKSSLVGRLEKAVEYNLFKRSDNYPFYEVFSIPAQTFSSFDFENYEYYHHVKDEADQMDYEFMTDFTTRVLPVVKKVVNAPEGEIRMN</sequence>
<accession>A0A7K1GJ80</accession>
<name>A0A7K1GJ80_9FLAO</name>
<dbReference type="Gene3D" id="3.40.630.10">
    <property type="entry name" value="Zn peptidases"/>
    <property type="match status" value="1"/>
</dbReference>
<comment type="caution">
    <text evidence="2">The sequence shown here is derived from an EMBL/GenBank/DDBJ whole genome shotgun (WGS) entry which is preliminary data.</text>
</comment>
<keyword evidence="2" id="KW-0378">Hydrolase</keyword>
<dbReference type="GO" id="GO:0006508">
    <property type="term" value="P:proteolysis"/>
    <property type="evidence" value="ECO:0007669"/>
    <property type="project" value="InterPro"/>
</dbReference>
<dbReference type="AlphaFoldDB" id="A0A7K1GJ80"/>
<organism evidence="2 3">
    <name type="scientific">Myroides pelagicus</name>
    <dbReference type="NCBI Taxonomy" id="270914"/>
    <lineage>
        <taxon>Bacteria</taxon>
        <taxon>Pseudomonadati</taxon>
        <taxon>Bacteroidota</taxon>
        <taxon>Flavobacteriia</taxon>
        <taxon>Flavobacteriales</taxon>
        <taxon>Flavobacteriaceae</taxon>
        <taxon>Myroides</taxon>
    </lineage>
</organism>
<keyword evidence="3" id="KW-1185">Reference proteome</keyword>
<feature type="domain" description="Peptidase M28" evidence="1">
    <location>
        <begin position="90"/>
        <end position="294"/>
    </location>
</feature>
<dbReference type="PROSITE" id="PS51257">
    <property type="entry name" value="PROKAR_LIPOPROTEIN"/>
    <property type="match status" value="1"/>
</dbReference>
<dbReference type="PANTHER" id="PTHR12147">
    <property type="entry name" value="METALLOPEPTIDASE M28 FAMILY MEMBER"/>
    <property type="match status" value="1"/>
</dbReference>
<dbReference type="SUPFAM" id="SSF53187">
    <property type="entry name" value="Zn-dependent exopeptidases"/>
    <property type="match status" value="1"/>
</dbReference>
<proteinExistence type="predicted"/>
<gene>
    <name evidence="2" type="ORF">GJV77_02460</name>
</gene>
<dbReference type="GO" id="GO:0008235">
    <property type="term" value="F:metalloexopeptidase activity"/>
    <property type="evidence" value="ECO:0007669"/>
    <property type="project" value="InterPro"/>
</dbReference>
<evidence type="ECO:0000313" key="2">
    <source>
        <dbReference type="EMBL" id="MTH28790.1"/>
    </source>
</evidence>